<accession>A0AA41Q6S4</accession>
<dbReference type="AlphaFoldDB" id="A0AA41Q6S4"/>
<proteinExistence type="predicted"/>
<evidence type="ECO:0000256" key="1">
    <source>
        <dbReference type="SAM" id="MobiDB-lite"/>
    </source>
</evidence>
<name>A0AA41Q6S4_9ACTN</name>
<feature type="region of interest" description="Disordered" evidence="1">
    <location>
        <begin position="56"/>
        <end position="80"/>
    </location>
</feature>
<reference evidence="2" key="1">
    <citation type="submission" date="2022-01" db="EMBL/GenBank/DDBJ databases">
        <title>Genome-Based Taxonomic Classification of the Phylum Actinobacteria.</title>
        <authorList>
            <person name="Gao Y."/>
        </authorList>
    </citation>
    <scope>NUCLEOTIDE SEQUENCE</scope>
    <source>
        <strain evidence="2">KLBMP 8922</strain>
    </source>
</reference>
<organism evidence="2 3">
    <name type="scientific">Yinghuangia soli</name>
    <dbReference type="NCBI Taxonomy" id="2908204"/>
    <lineage>
        <taxon>Bacteria</taxon>
        <taxon>Bacillati</taxon>
        <taxon>Actinomycetota</taxon>
        <taxon>Actinomycetes</taxon>
        <taxon>Kitasatosporales</taxon>
        <taxon>Streptomycetaceae</taxon>
        <taxon>Yinghuangia</taxon>
    </lineage>
</organism>
<comment type="caution">
    <text evidence="2">The sequence shown here is derived from an EMBL/GenBank/DDBJ whole genome shotgun (WGS) entry which is preliminary data.</text>
</comment>
<protein>
    <submittedName>
        <fullName evidence="2">Uncharacterized protein</fullName>
    </submittedName>
</protein>
<gene>
    <name evidence="2" type="ORF">LZ495_33005</name>
</gene>
<evidence type="ECO:0000313" key="3">
    <source>
        <dbReference type="Proteomes" id="UP001165378"/>
    </source>
</evidence>
<sequence length="125" mass="12959">MCTLGAEYHAAAVAAFMAEFPHLVDSSSAEHPSLAGCEDVAWADLHWLSSARAGAAAGGVGRGRRANESAIPWPSPEQQKRDEAACRAAFAADAEWVRRLLDDTALCAAADLAPDDLAALAALAT</sequence>
<evidence type="ECO:0000313" key="2">
    <source>
        <dbReference type="EMBL" id="MCF2532010.1"/>
    </source>
</evidence>
<dbReference type="Proteomes" id="UP001165378">
    <property type="component" value="Unassembled WGS sequence"/>
</dbReference>
<dbReference type="EMBL" id="JAKFHA010000029">
    <property type="protein sequence ID" value="MCF2532010.1"/>
    <property type="molecule type" value="Genomic_DNA"/>
</dbReference>
<dbReference type="RefSeq" id="WP_235056731.1">
    <property type="nucleotide sequence ID" value="NZ_JAKFHA010000029.1"/>
</dbReference>
<keyword evidence="3" id="KW-1185">Reference proteome</keyword>